<gene>
    <name evidence="1" type="ORF">BTN92_13810</name>
</gene>
<dbReference type="Gene3D" id="3.30.1240.10">
    <property type="match status" value="1"/>
</dbReference>
<evidence type="ECO:0000313" key="1">
    <source>
        <dbReference type="EMBL" id="ONN41140.1"/>
    </source>
</evidence>
<keyword evidence="1" id="KW-0378">Hydrolase</keyword>
<dbReference type="OrthoDB" id="9814970at2"/>
<reference evidence="1 2" key="1">
    <citation type="submission" date="2016-12" db="EMBL/GenBank/DDBJ databases">
        <authorList>
            <person name="Song W.-J."/>
            <person name="Kurnit D.M."/>
        </authorList>
    </citation>
    <scope>NUCLEOTIDE SEQUENCE [LARGE SCALE GENOMIC DNA]</scope>
    <source>
        <strain evidence="1 2">CGB1038-1_S1</strain>
    </source>
</reference>
<name>A0A1V2UDE3_ENTMU</name>
<dbReference type="NCBIfam" id="TIGR01484">
    <property type="entry name" value="HAD-SF-IIB"/>
    <property type="match status" value="1"/>
</dbReference>
<dbReference type="SFLD" id="SFLDS00003">
    <property type="entry name" value="Haloacid_Dehalogenase"/>
    <property type="match status" value="1"/>
</dbReference>
<accession>A0A1V2UDE3</accession>
<sequence>MIKLILTDLDRTFLNSKGAFDKDLYTEVKALMDEQNIYFAPCTGKQCERVEELFGPEFSKDLWILGDSATRIKHKDEYIYESLLPNKVGTEILQKLEEISDEYTIIACTPSAAAIKNTVPEEEAKVVRRSYAKVKTVESLKEMAEDFVKITVFDPQKKCFEHVKQLEEFKQQAYIVASEAAWIDISNHNVHKGTTVAELQRILNVTPEETMAFGDGLNDVELLERAVYSFAMSNAFEQIKEVAQFVTKSNDEDAVLHTIKKMITLQVG</sequence>
<dbReference type="Gene3D" id="3.40.50.1000">
    <property type="entry name" value="HAD superfamily/HAD-like"/>
    <property type="match status" value="1"/>
</dbReference>
<dbReference type="SUPFAM" id="SSF56784">
    <property type="entry name" value="HAD-like"/>
    <property type="match status" value="1"/>
</dbReference>
<dbReference type="GO" id="GO:0016791">
    <property type="term" value="F:phosphatase activity"/>
    <property type="evidence" value="ECO:0007669"/>
    <property type="project" value="TreeGrafter"/>
</dbReference>
<dbReference type="InterPro" id="IPR023214">
    <property type="entry name" value="HAD_sf"/>
</dbReference>
<dbReference type="Pfam" id="PF08282">
    <property type="entry name" value="Hydrolase_3"/>
    <property type="match status" value="1"/>
</dbReference>
<dbReference type="AlphaFoldDB" id="A0A1V2UDE3"/>
<protein>
    <submittedName>
        <fullName evidence="1">Hydrolase</fullName>
    </submittedName>
</protein>
<proteinExistence type="predicted"/>
<dbReference type="STRING" id="53346.A5802_002163"/>
<evidence type="ECO:0000313" key="2">
    <source>
        <dbReference type="Proteomes" id="UP000189299"/>
    </source>
</evidence>
<dbReference type="GO" id="GO:0000287">
    <property type="term" value="F:magnesium ion binding"/>
    <property type="evidence" value="ECO:0007669"/>
    <property type="project" value="TreeGrafter"/>
</dbReference>
<dbReference type="EMBL" id="MSTR01000016">
    <property type="protein sequence ID" value="ONN41140.1"/>
    <property type="molecule type" value="Genomic_DNA"/>
</dbReference>
<dbReference type="InterPro" id="IPR006379">
    <property type="entry name" value="HAD-SF_hydro_IIB"/>
</dbReference>
<dbReference type="SFLD" id="SFLDG01140">
    <property type="entry name" value="C2.B:_Phosphomannomutase_and_P"/>
    <property type="match status" value="1"/>
</dbReference>
<dbReference type="PANTHER" id="PTHR10000">
    <property type="entry name" value="PHOSPHOSERINE PHOSPHATASE"/>
    <property type="match status" value="1"/>
</dbReference>
<dbReference type="GO" id="GO:0005829">
    <property type="term" value="C:cytosol"/>
    <property type="evidence" value="ECO:0007669"/>
    <property type="project" value="TreeGrafter"/>
</dbReference>
<organism evidence="1 2">
    <name type="scientific">Enterococcus mundtii</name>
    <dbReference type="NCBI Taxonomy" id="53346"/>
    <lineage>
        <taxon>Bacteria</taxon>
        <taxon>Bacillati</taxon>
        <taxon>Bacillota</taxon>
        <taxon>Bacilli</taxon>
        <taxon>Lactobacillales</taxon>
        <taxon>Enterococcaceae</taxon>
        <taxon>Enterococcus</taxon>
    </lineage>
</organism>
<dbReference type="RefSeq" id="WP_062806163.1">
    <property type="nucleotide sequence ID" value="NZ_CABMMO010000016.1"/>
</dbReference>
<dbReference type="PANTHER" id="PTHR10000:SF53">
    <property type="entry name" value="5-AMINO-6-(5-PHOSPHO-D-RIBITYLAMINO)URACIL PHOSPHATASE YBJI-RELATED"/>
    <property type="match status" value="1"/>
</dbReference>
<dbReference type="Proteomes" id="UP000189299">
    <property type="component" value="Unassembled WGS sequence"/>
</dbReference>
<comment type="caution">
    <text evidence="1">The sequence shown here is derived from an EMBL/GenBank/DDBJ whole genome shotgun (WGS) entry which is preliminary data.</text>
</comment>
<dbReference type="InterPro" id="IPR036412">
    <property type="entry name" value="HAD-like_sf"/>
</dbReference>
<dbReference type="PROSITE" id="PS01229">
    <property type="entry name" value="COF_2"/>
    <property type="match status" value="1"/>
</dbReference>